<comment type="caution">
    <text evidence="1">The sequence shown here is derived from an EMBL/GenBank/DDBJ whole genome shotgun (WGS) entry which is preliminary data.</text>
</comment>
<evidence type="ECO:0000313" key="2">
    <source>
        <dbReference type="Proteomes" id="UP001174934"/>
    </source>
</evidence>
<evidence type="ECO:0000313" key="1">
    <source>
        <dbReference type="EMBL" id="KAK0637446.1"/>
    </source>
</evidence>
<keyword evidence="2" id="KW-1185">Reference proteome</keyword>
<dbReference type="AlphaFoldDB" id="A0AA40CG19"/>
<name>A0AA40CG19_9PEZI</name>
<accession>A0AA40CG19</accession>
<dbReference type="Proteomes" id="UP001174934">
    <property type="component" value="Unassembled WGS sequence"/>
</dbReference>
<sequence>MSDESFKHIEGRICWELPKAIPLSEEMIKYIDGAICWELWIKWYNGEVKIYDKETPEIVVEEAIDEVMSDNDCDRYHVQAYARKKQMENANDKNLAAFWALVEERATNYYLDEAEVRESEKKETQSQHDAILGIEGYGNATGNVCHHGRTLPPMKTLK</sequence>
<gene>
    <name evidence="1" type="ORF">B0T17DRAFT_596733</name>
</gene>
<organism evidence="1 2">
    <name type="scientific">Bombardia bombarda</name>
    <dbReference type="NCBI Taxonomy" id="252184"/>
    <lineage>
        <taxon>Eukaryota</taxon>
        <taxon>Fungi</taxon>
        <taxon>Dikarya</taxon>
        <taxon>Ascomycota</taxon>
        <taxon>Pezizomycotina</taxon>
        <taxon>Sordariomycetes</taxon>
        <taxon>Sordariomycetidae</taxon>
        <taxon>Sordariales</taxon>
        <taxon>Lasiosphaeriaceae</taxon>
        <taxon>Bombardia</taxon>
    </lineage>
</organism>
<dbReference type="EMBL" id="JAULSR010000001">
    <property type="protein sequence ID" value="KAK0637446.1"/>
    <property type="molecule type" value="Genomic_DNA"/>
</dbReference>
<proteinExistence type="predicted"/>
<reference evidence="1" key="1">
    <citation type="submission" date="2023-06" db="EMBL/GenBank/DDBJ databases">
        <title>Genome-scale phylogeny and comparative genomics of the fungal order Sordariales.</title>
        <authorList>
            <consortium name="Lawrence Berkeley National Laboratory"/>
            <person name="Hensen N."/>
            <person name="Bonometti L."/>
            <person name="Westerberg I."/>
            <person name="Brannstrom I.O."/>
            <person name="Guillou S."/>
            <person name="Cros-Aarteil S."/>
            <person name="Calhoun S."/>
            <person name="Haridas S."/>
            <person name="Kuo A."/>
            <person name="Mondo S."/>
            <person name="Pangilinan J."/>
            <person name="Riley R."/>
            <person name="LaButti K."/>
            <person name="Andreopoulos B."/>
            <person name="Lipzen A."/>
            <person name="Chen C."/>
            <person name="Yanf M."/>
            <person name="Daum C."/>
            <person name="Ng V."/>
            <person name="Clum A."/>
            <person name="Steindorff A."/>
            <person name="Ohm R."/>
            <person name="Martin F."/>
            <person name="Silar P."/>
            <person name="Natvig D."/>
            <person name="Lalanne C."/>
            <person name="Gautier V."/>
            <person name="Ament-velasquez S.L."/>
            <person name="Kruys A."/>
            <person name="Hutchinson M.I."/>
            <person name="Powell A.J."/>
            <person name="Barry K."/>
            <person name="Miller A.N."/>
            <person name="Grigoriev I.V."/>
            <person name="Debuchy R."/>
            <person name="Gladieux P."/>
            <person name="Thoren M.H."/>
            <person name="Johannesson H."/>
        </authorList>
    </citation>
    <scope>NUCLEOTIDE SEQUENCE</scope>
    <source>
        <strain evidence="1">SMH3391-2</strain>
    </source>
</reference>
<protein>
    <submittedName>
        <fullName evidence="1">Uncharacterized protein</fullName>
    </submittedName>
</protein>